<evidence type="ECO:0000313" key="2">
    <source>
        <dbReference type="EMBL" id="ORA69191.1"/>
    </source>
</evidence>
<dbReference type="RefSeq" id="WP_083042222.1">
    <property type="nucleotide sequence ID" value="NZ_MVHP01000001.1"/>
</dbReference>
<keyword evidence="1" id="KW-0472">Membrane</keyword>
<gene>
    <name evidence="2" type="ORF">BST23_00570</name>
</gene>
<name>A0A1X0D9Z1_9MYCO</name>
<dbReference type="AlphaFoldDB" id="A0A1X0D9Z1"/>
<reference evidence="2 3" key="1">
    <citation type="submission" date="2017-02" db="EMBL/GenBank/DDBJ databases">
        <title>The new phylogeny of genus Mycobacterium.</title>
        <authorList>
            <person name="Tortoli E."/>
            <person name="Trovato A."/>
            <person name="Cirillo D.M."/>
        </authorList>
    </citation>
    <scope>NUCLEOTIDE SEQUENCE [LARGE SCALE GENOMIC DNA]</scope>
    <source>
        <strain evidence="2 3">FI-09383</strain>
    </source>
</reference>
<accession>A0A1X0D9Z1</accession>
<dbReference type="EMBL" id="MVHP01000001">
    <property type="protein sequence ID" value="ORA69191.1"/>
    <property type="molecule type" value="Genomic_DNA"/>
</dbReference>
<comment type="caution">
    <text evidence="2">The sequence shown here is derived from an EMBL/GenBank/DDBJ whole genome shotgun (WGS) entry which is preliminary data.</text>
</comment>
<proteinExistence type="predicted"/>
<feature type="transmembrane region" description="Helical" evidence="1">
    <location>
        <begin position="31"/>
        <end position="49"/>
    </location>
</feature>
<organism evidence="2 3">
    <name type="scientific">Mycolicibacterium elephantis</name>
    <dbReference type="NCBI Taxonomy" id="81858"/>
    <lineage>
        <taxon>Bacteria</taxon>
        <taxon>Bacillati</taxon>
        <taxon>Actinomycetota</taxon>
        <taxon>Actinomycetes</taxon>
        <taxon>Mycobacteriales</taxon>
        <taxon>Mycobacteriaceae</taxon>
        <taxon>Mycolicibacterium</taxon>
    </lineage>
</organism>
<keyword evidence="1" id="KW-0812">Transmembrane</keyword>
<keyword evidence="1" id="KW-1133">Transmembrane helix</keyword>
<dbReference type="OrthoDB" id="4751029at2"/>
<evidence type="ECO:0000313" key="3">
    <source>
        <dbReference type="Proteomes" id="UP000192772"/>
    </source>
</evidence>
<dbReference type="Proteomes" id="UP000192772">
    <property type="component" value="Unassembled WGS sequence"/>
</dbReference>
<evidence type="ECO:0008006" key="4">
    <source>
        <dbReference type="Google" id="ProtNLM"/>
    </source>
</evidence>
<evidence type="ECO:0000256" key="1">
    <source>
        <dbReference type="SAM" id="Phobius"/>
    </source>
</evidence>
<sequence>MSRTPVEVKPPSGIELSHVPTIKGKRAAWEWINNVLGVSMTMNYIVVNANRRKIRRTMIGGALYFSTQDLFDFVMSHREQTT</sequence>
<protein>
    <recommendedName>
        <fullName evidence="4">DNA-binding protein</fullName>
    </recommendedName>
</protein>
<dbReference type="STRING" id="81858.BST23_00570"/>